<dbReference type="Proteomes" id="UP000694920">
    <property type="component" value="Unplaced"/>
</dbReference>
<sequence>MNKSFEFLYSDTRHVVPITRYSPALICTSSSRLRRNSIVRSTPQVRKLETVDGTDNLIGSRQGCLVKQLHGTKDVERRPKKRTLSSVIECRHRQTSRQESSNPTHRPCNASRIGDYFK</sequence>
<evidence type="ECO:0000313" key="3">
    <source>
        <dbReference type="RefSeq" id="XP_015587826.1"/>
    </source>
</evidence>
<name>A0AAJ7FEI0_CEPCN</name>
<dbReference type="KEGG" id="ccin:107264263"/>
<proteinExistence type="predicted"/>
<evidence type="ECO:0000256" key="1">
    <source>
        <dbReference type="SAM" id="MobiDB-lite"/>
    </source>
</evidence>
<organism evidence="2 3">
    <name type="scientific">Cephus cinctus</name>
    <name type="common">Wheat stem sawfly</name>
    <dbReference type="NCBI Taxonomy" id="211228"/>
    <lineage>
        <taxon>Eukaryota</taxon>
        <taxon>Metazoa</taxon>
        <taxon>Ecdysozoa</taxon>
        <taxon>Arthropoda</taxon>
        <taxon>Hexapoda</taxon>
        <taxon>Insecta</taxon>
        <taxon>Pterygota</taxon>
        <taxon>Neoptera</taxon>
        <taxon>Endopterygota</taxon>
        <taxon>Hymenoptera</taxon>
        <taxon>Cephoidea</taxon>
        <taxon>Cephidae</taxon>
        <taxon>Cephus</taxon>
    </lineage>
</organism>
<dbReference type="AlphaFoldDB" id="A0AAJ7FEI0"/>
<reference evidence="3" key="1">
    <citation type="submission" date="2025-08" db="UniProtKB">
        <authorList>
            <consortium name="RefSeq"/>
        </authorList>
    </citation>
    <scope>IDENTIFICATION</scope>
</reference>
<keyword evidence="2" id="KW-1185">Reference proteome</keyword>
<feature type="region of interest" description="Disordered" evidence="1">
    <location>
        <begin position="71"/>
        <end position="118"/>
    </location>
</feature>
<gene>
    <name evidence="3" type="primary">LOC107264263</name>
</gene>
<evidence type="ECO:0000313" key="2">
    <source>
        <dbReference type="Proteomes" id="UP000694920"/>
    </source>
</evidence>
<protein>
    <submittedName>
        <fullName evidence="3">Uncharacterized protein LOC107264263 isoform X1</fullName>
    </submittedName>
</protein>
<dbReference type="RefSeq" id="XP_015587826.1">
    <property type="nucleotide sequence ID" value="XM_015732340.2"/>
</dbReference>
<accession>A0AAJ7FEI0</accession>
<dbReference type="GeneID" id="107264263"/>